<dbReference type="EMBL" id="CAUYUJ010002248">
    <property type="protein sequence ID" value="CAK0799929.1"/>
    <property type="molecule type" value="Genomic_DNA"/>
</dbReference>
<name>A0ABN9Q6B5_9DINO</name>
<proteinExistence type="predicted"/>
<comment type="caution">
    <text evidence="2">The sequence shown here is derived from an EMBL/GenBank/DDBJ whole genome shotgun (WGS) entry which is preliminary data.</text>
</comment>
<dbReference type="Proteomes" id="UP001189429">
    <property type="component" value="Unassembled WGS sequence"/>
</dbReference>
<protein>
    <submittedName>
        <fullName evidence="2">Uncharacterized protein</fullName>
    </submittedName>
</protein>
<feature type="region of interest" description="Disordered" evidence="1">
    <location>
        <begin position="539"/>
        <end position="592"/>
    </location>
</feature>
<feature type="compositionally biased region" description="Basic and acidic residues" evidence="1">
    <location>
        <begin position="581"/>
        <end position="592"/>
    </location>
</feature>
<evidence type="ECO:0000313" key="2">
    <source>
        <dbReference type="EMBL" id="CAK0799929.1"/>
    </source>
</evidence>
<evidence type="ECO:0000313" key="3">
    <source>
        <dbReference type="Proteomes" id="UP001189429"/>
    </source>
</evidence>
<gene>
    <name evidence="2" type="ORF">PCOR1329_LOCUS8239</name>
</gene>
<organism evidence="2 3">
    <name type="scientific">Prorocentrum cordatum</name>
    <dbReference type="NCBI Taxonomy" id="2364126"/>
    <lineage>
        <taxon>Eukaryota</taxon>
        <taxon>Sar</taxon>
        <taxon>Alveolata</taxon>
        <taxon>Dinophyceae</taxon>
        <taxon>Prorocentrales</taxon>
        <taxon>Prorocentraceae</taxon>
        <taxon>Prorocentrum</taxon>
    </lineage>
</organism>
<accession>A0ABN9Q6B5</accession>
<keyword evidence="3" id="KW-1185">Reference proteome</keyword>
<sequence>MGKAYNLLAARLRLLEKQTYCELDSSLQHSAIRRHAFLCEVLQHNVHHPSHAATLARPMVGDQVYRSSRRLFRNAGKERHVVFEQEARTPLSSDGVICARRWRRTRLRADAPEFLPSASDVPPVCAIAAYRSEPVRHTRSGSGSEAAAIAAFRSEPHGGHTRSGSGLDMAGIERLSWSGVTENDSSDYYGMIDCSEPSVLPPYVPSVLNDSVSEFLCPVVHELCALCYTHDQLLRAIEHKNEKIFDMQVLTGALATSVSDSDLAALALRVESLENTIDEQINAVRDDVTTSQATHCEKIEEWMCKAPRLDEFSAQLDALRLSLSTHQSETVTRVRTLVQDGAEAQRAFLENAVATVQRCVVDPAPATVSRWVEQPLSALWDDCQQLIDKHVSQTNEFLSATREGILMEAHVLLSNVSADIAVLRDSAVFVQKYKTEFAESSMLRCSVNHISEELAAHAGAIEKVAFHDEAIHEQRAAFAGQEEAMQHMAGLLSEMVARSPSQIANCVAKAMTSFIESDLIETRIRLVLSMLGRDGTRAVPAPLPAAGGPGSGSHQLRRASSDSDSDGAGHLFDDNGSLDRSWVDIDGTRWSP</sequence>
<reference evidence="2" key="1">
    <citation type="submission" date="2023-10" db="EMBL/GenBank/DDBJ databases">
        <authorList>
            <person name="Chen Y."/>
            <person name="Shah S."/>
            <person name="Dougan E. K."/>
            <person name="Thang M."/>
            <person name="Chan C."/>
        </authorList>
    </citation>
    <scope>NUCLEOTIDE SEQUENCE [LARGE SCALE GENOMIC DNA]</scope>
</reference>
<evidence type="ECO:0000256" key="1">
    <source>
        <dbReference type="SAM" id="MobiDB-lite"/>
    </source>
</evidence>